<evidence type="ECO:0000313" key="8">
    <source>
        <dbReference type="Proteomes" id="UP000694556"/>
    </source>
</evidence>
<keyword evidence="5 6" id="KW-0472">Membrane</keyword>
<name>A0A8C3BIJ6_CAIMO</name>
<evidence type="ECO:0000256" key="1">
    <source>
        <dbReference type="ARBA" id="ARBA00004141"/>
    </source>
</evidence>
<feature type="transmembrane region" description="Helical" evidence="6">
    <location>
        <begin position="21"/>
        <end position="43"/>
    </location>
</feature>
<dbReference type="PANTHER" id="PTHR12570">
    <property type="match status" value="1"/>
</dbReference>
<protein>
    <submittedName>
        <fullName evidence="7">Uncharacterized protein</fullName>
    </submittedName>
</protein>
<keyword evidence="4 6" id="KW-1133">Transmembrane helix</keyword>
<evidence type="ECO:0000313" key="7">
    <source>
        <dbReference type="Ensembl" id="ENSCMMP00000006855.1"/>
    </source>
</evidence>
<accession>A0A8C3BIJ6</accession>
<feature type="transmembrane region" description="Helical" evidence="6">
    <location>
        <begin position="55"/>
        <end position="74"/>
    </location>
</feature>
<comment type="subcellular location">
    <subcellularLocation>
        <location evidence="1">Membrane</location>
        <topology evidence="1">Multi-pass membrane protein</topology>
    </subcellularLocation>
</comment>
<keyword evidence="8" id="KW-1185">Reference proteome</keyword>
<reference evidence="7" key="3">
    <citation type="submission" date="2025-09" db="UniProtKB">
        <authorList>
            <consortium name="Ensembl"/>
        </authorList>
    </citation>
    <scope>IDENTIFICATION</scope>
</reference>
<dbReference type="Pfam" id="PF05653">
    <property type="entry name" value="Mg_trans_NIPA"/>
    <property type="match status" value="1"/>
</dbReference>
<sequence length="126" mass="13212">MRMAAEGAAQSPGPGPGPGPAAVSLGLSVAVVSSLVNGSTFVLQKKGIVRARGRGLFLFLLTVALGQIGNFLAYTAVPTVLVTPLGALGVHFSFLLAERKTEHSWQAGMFAELRWICCSHHPFPKV</sequence>
<dbReference type="PANTHER" id="PTHR12570:SF17">
    <property type="entry name" value="MAGNESIUM TRANSPORTER NIPA1"/>
    <property type="match status" value="1"/>
</dbReference>
<reference evidence="7" key="1">
    <citation type="submission" date="2018-09" db="EMBL/GenBank/DDBJ databases">
        <title>Common duck and Muscovy duck high density SNP chip.</title>
        <authorList>
            <person name="Vignal A."/>
            <person name="Thebault N."/>
            <person name="Warren W.C."/>
        </authorList>
    </citation>
    <scope>NUCLEOTIDE SEQUENCE [LARGE SCALE GENOMIC DNA]</scope>
</reference>
<organism evidence="7 8">
    <name type="scientific">Cairina moschata</name>
    <name type="common">Muscovy duck</name>
    <dbReference type="NCBI Taxonomy" id="8855"/>
    <lineage>
        <taxon>Eukaryota</taxon>
        <taxon>Metazoa</taxon>
        <taxon>Chordata</taxon>
        <taxon>Craniata</taxon>
        <taxon>Vertebrata</taxon>
        <taxon>Euteleostomi</taxon>
        <taxon>Archelosauria</taxon>
        <taxon>Archosauria</taxon>
        <taxon>Dinosauria</taxon>
        <taxon>Saurischia</taxon>
        <taxon>Theropoda</taxon>
        <taxon>Coelurosauria</taxon>
        <taxon>Aves</taxon>
        <taxon>Neognathae</taxon>
        <taxon>Galloanserae</taxon>
        <taxon>Anseriformes</taxon>
        <taxon>Anatidae</taxon>
        <taxon>Anatinae</taxon>
        <taxon>Cairina</taxon>
    </lineage>
</organism>
<evidence type="ECO:0000256" key="2">
    <source>
        <dbReference type="ARBA" id="ARBA00007230"/>
    </source>
</evidence>
<dbReference type="Ensembl" id="ENSCMMT00000007597.1">
    <property type="protein sequence ID" value="ENSCMMP00000006855.1"/>
    <property type="gene ID" value="ENSCMMG00000004386.1"/>
</dbReference>
<evidence type="ECO:0000256" key="5">
    <source>
        <dbReference type="ARBA" id="ARBA00023136"/>
    </source>
</evidence>
<dbReference type="AlphaFoldDB" id="A0A8C3BIJ6"/>
<proteinExistence type="inferred from homology"/>
<evidence type="ECO:0000256" key="4">
    <source>
        <dbReference type="ARBA" id="ARBA00022989"/>
    </source>
</evidence>
<evidence type="ECO:0000256" key="3">
    <source>
        <dbReference type="ARBA" id="ARBA00022692"/>
    </source>
</evidence>
<dbReference type="Proteomes" id="UP000694556">
    <property type="component" value="Chromosome 1"/>
</dbReference>
<comment type="similarity">
    <text evidence="2">Belongs to the NIPA family.</text>
</comment>
<dbReference type="InterPro" id="IPR008521">
    <property type="entry name" value="Mg_trans_NIPA"/>
</dbReference>
<reference evidence="7" key="2">
    <citation type="submission" date="2025-08" db="UniProtKB">
        <authorList>
            <consortium name="Ensembl"/>
        </authorList>
    </citation>
    <scope>IDENTIFICATION</scope>
</reference>
<keyword evidence="3 6" id="KW-0812">Transmembrane</keyword>
<dbReference type="GO" id="GO:0016020">
    <property type="term" value="C:membrane"/>
    <property type="evidence" value="ECO:0007669"/>
    <property type="project" value="UniProtKB-SubCell"/>
</dbReference>
<dbReference type="GO" id="GO:0015095">
    <property type="term" value="F:magnesium ion transmembrane transporter activity"/>
    <property type="evidence" value="ECO:0007669"/>
    <property type="project" value="InterPro"/>
</dbReference>
<evidence type="ECO:0000256" key="6">
    <source>
        <dbReference type="SAM" id="Phobius"/>
    </source>
</evidence>